<dbReference type="Proteomes" id="UP001595976">
    <property type="component" value="Unassembled WGS sequence"/>
</dbReference>
<evidence type="ECO:0000256" key="1">
    <source>
        <dbReference type="ARBA" id="ARBA00022485"/>
    </source>
</evidence>
<evidence type="ECO:0000313" key="8">
    <source>
        <dbReference type="EMBL" id="MFC5294559.1"/>
    </source>
</evidence>
<keyword evidence="3" id="KW-0479">Metal-binding</keyword>
<keyword evidence="6" id="KW-0411">Iron-sulfur</keyword>
<dbReference type="Pfam" id="PF03460">
    <property type="entry name" value="NIR_SIR_ferr"/>
    <property type="match status" value="1"/>
</dbReference>
<evidence type="ECO:0000256" key="5">
    <source>
        <dbReference type="ARBA" id="ARBA00023004"/>
    </source>
</evidence>
<sequence>MSALPRTAPQAERDALRRGWCPSTLKPMETGDGWLVRLHPPGARLVPQQLERIAALAAAHGSGLVDISARANLQIRGVTPASHPALVERLLAEGLVDEHDGDGPQRLTLVSPLAGADGYEGGRIDAVSLAGEIERQGRTIPGLPPKLSVVVDDGGAFPLDGFACDLRLVGIGGGLVALGLADRRWLGPLPESAVAAAVAAVLNGFAGVHRAAPARIRRLRDLSDMALAALIDLPGTAPPARRPPPRRAGLFALAHERFAVLIGLPFGRGEAGTLAKLATAAPADAGIRLSPWRGLAFRGLDRAGAQRLLAQAENLGLIVKDGDPRLSVQACAGSPACSRAEVPAMAAADRLAEIAADLLAQGATLHVSGCVKACAHPGSADLTLTGRAGRYDVVLGGTTRDAPCATLDLSALEARLQPGQEIRARLAEAARRAGPRG</sequence>
<dbReference type="InterPro" id="IPR006066">
    <property type="entry name" value="NO2/SO3_Rdtase_FeS/sirohaem_BS"/>
</dbReference>
<keyword evidence="9" id="KW-1185">Reference proteome</keyword>
<dbReference type="Gene3D" id="3.90.480.10">
    <property type="entry name" value="Sulfite Reductase Hemoprotein,Domain 2"/>
    <property type="match status" value="1"/>
</dbReference>
<dbReference type="PANTHER" id="PTHR32439">
    <property type="entry name" value="FERREDOXIN--NITRITE REDUCTASE, CHLOROPLASTIC"/>
    <property type="match status" value="1"/>
</dbReference>
<name>A0ABW0F7A3_9HYPH</name>
<proteinExistence type="predicted"/>
<dbReference type="InterPro" id="IPR036136">
    <property type="entry name" value="Nit/Sulf_reduc_fer-like_dom_sf"/>
</dbReference>
<dbReference type="SUPFAM" id="SSF56014">
    <property type="entry name" value="Nitrite and sulphite reductase 4Fe-4S domain-like"/>
    <property type="match status" value="1"/>
</dbReference>
<protein>
    <submittedName>
        <fullName evidence="8">Precorrin-3B synthase</fullName>
        <ecNumber evidence="8">1.14.13.83</ecNumber>
    </submittedName>
</protein>
<evidence type="ECO:0000256" key="6">
    <source>
        <dbReference type="ARBA" id="ARBA00023014"/>
    </source>
</evidence>
<keyword evidence="5" id="KW-0408">Iron</keyword>
<dbReference type="InterPro" id="IPR012798">
    <property type="entry name" value="Cbl_synth_CobG-like"/>
</dbReference>
<dbReference type="InterPro" id="IPR051329">
    <property type="entry name" value="NIR_SIR_4Fe-4S"/>
</dbReference>
<evidence type="ECO:0000259" key="7">
    <source>
        <dbReference type="Pfam" id="PF03460"/>
    </source>
</evidence>
<comment type="caution">
    <text evidence="8">The sequence shown here is derived from an EMBL/GenBank/DDBJ whole genome shotgun (WGS) entry which is preliminary data.</text>
</comment>
<dbReference type="EC" id="1.14.13.83" evidence="8"/>
<accession>A0ABW0F7A3</accession>
<reference evidence="9" key="1">
    <citation type="journal article" date="2019" name="Int. J. Syst. Evol. Microbiol.">
        <title>The Global Catalogue of Microorganisms (GCM) 10K type strain sequencing project: providing services to taxonomists for standard genome sequencing and annotation.</title>
        <authorList>
            <consortium name="The Broad Institute Genomics Platform"/>
            <consortium name="The Broad Institute Genome Sequencing Center for Infectious Disease"/>
            <person name="Wu L."/>
            <person name="Ma J."/>
        </authorList>
    </citation>
    <scope>NUCLEOTIDE SEQUENCE [LARGE SCALE GENOMIC DNA]</scope>
    <source>
        <strain evidence="9">CGMCC 1.15643</strain>
    </source>
</reference>
<dbReference type="InterPro" id="IPR045854">
    <property type="entry name" value="NO2/SO3_Rdtase_4Fe4S_sf"/>
</dbReference>
<feature type="domain" description="Nitrite/Sulfite reductase ferredoxin-like" evidence="7">
    <location>
        <begin position="27"/>
        <end position="92"/>
    </location>
</feature>
<dbReference type="InterPro" id="IPR005117">
    <property type="entry name" value="NiRdtase/SiRdtase_haem-b_fer"/>
</dbReference>
<dbReference type="PROSITE" id="PS00365">
    <property type="entry name" value="NIR_SIR"/>
    <property type="match status" value="1"/>
</dbReference>
<dbReference type="NCBIfam" id="TIGR02435">
    <property type="entry name" value="CobG"/>
    <property type="match status" value="1"/>
</dbReference>
<dbReference type="RefSeq" id="WP_158445684.1">
    <property type="nucleotide sequence ID" value="NZ_JBHSLI010000006.1"/>
</dbReference>
<keyword evidence="2" id="KW-0349">Heme</keyword>
<organism evidence="8 9">
    <name type="scientific">Bosea minatitlanensis</name>
    <dbReference type="NCBI Taxonomy" id="128782"/>
    <lineage>
        <taxon>Bacteria</taxon>
        <taxon>Pseudomonadati</taxon>
        <taxon>Pseudomonadota</taxon>
        <taxon>Alphaproteobacteria</taxon>
        <taxon>Hyphomicrobiales</taxon>
        <taxon>Boseaceae</taxon>
        <taxon>Bosea</taxon>
    </lineage>
</organism>
<dbReference type="GO" id="GO:0043818">
    <property type="term" value="F:precorrin-3B synthase activity"/>
    <property type="evidence" value="ECO:0007669"/>
    <property type="project" value="UniProtKB-EC"/>
</dbReference>
<dbReference type="Gene3D" id="3.30.413.10">
    <property type="entry name" value="Sulfite Reductase Hemoprotein, domain 1"/>
    <property type="match status" value="2"/>
</dbReference>
<dbReference type="SUPFAM" id="SSF55124">
    <property type="entry name" value="Nitrite/Sulfite reductase N-terminal domain-like"/>
    <property type="match status" value="2"/>
</dbReference>
<keyword evidence="4 8" id="KW-0560">Oxidoreductase</keyword>
<evidence type="ECO:0000256" key="4">
    <source>
        <dbReference type="ARBA" id="ARBA00023002"/>
    </source>
</evidence>
<evidence type="ECO:0000256" key="3">
    <source>
        <dbReference type="ARBA" id="ARBA00022723"/>
    </source>
</evidence>
<keyword evidence="1" id="KW-0004">4Fe-4S</keyword>
<dbReference type="PANTHER" id="PTHR32439:SF9">
    <property type="entry name" value="BLR3264 PROTEIN"/>
    <property type="match status" value="1"/>
</dbReference>
<dbReference type="EMBL" id="JBHSLI010000006">
    <property type="protein sequence ID" value="MFC5294559.1"/>
    <property type="molecule type" value="Genomic_DNA"/>
</dbReference>
<evidence type="ECO:0000256" key="2">
    <source>
        <dbReference type="ARBA" id="ARBA00022617"/>
    </source>
</evidence>
<gene>
    <name evidence="8" type="primary">cobG</name>
    <name evidence="8" type="ORF">ACFPK2_16340</name>
</gene>
<evidence type="ECO:0000313" key="9">
    <source>
        <dbReference type="Proteomes" id="UP001595976"/>
    </source>
</evidence>